<dbReference type="EMBL" id="KV429250">
    <property type="protein sequence ID" value="KZT63119.1"/>
    <property type="molecule type" value="Genomic_DNA"/>
</dbReference>
<dbReference type="AlphaFoldDB" id="A0A165KGW5"/>
<name>A0A165KGW5_9APHY</name>
<protein>
    <submittedName>
        <fullName evidence="1">Uncharacterized protein</fullName>
    </submittedName>
</protein>
<gene>
    <name evidence="1" type="ORF">DAEQUDRAFT_734187</name>
</gene>
<organism evidence="1 2">
    <name type="scientific">Daedalea quercina L-15889</name>
    <dbReference type="NCBI Taxonomy" id="1314783"/>
    <lineage>
        <taxon>Eukaryota</taxon>
        <taxon>Fungi</taxon>
        <taxon>Dikarya</taxon>
        <taxon>Basidiomycota</taxon>
        <taxon>Agaricomycotina</taxon>
        <taxon>Agaricomycetes</taxon>
        <taxon>Polyporales</taxon>
        <taxon>Fomitopsis</taxon>
    </lineage>
</organism>
<proteinExistence type="predicted"/>
<accession>A0A165KGW5</accession>
<dbReference type="Proteomes" id="UP000076727">
    <property type="component" value="Unassembled WGS sequence"/>
</dbReference>
<evidence type="ECO:0000313" key="2">
    <source>
        <dbReference type="Proteomes" id="UP000076727"/>
    </source>
</evidence>
<keyword evidence="2" id="KW-1185">Reference proteome</keyword>
<evidence type="ECO:0000313" key="1">
    <source>
        <dbReference type="EMBL" id="KZT63119.1"/>
    </source>
</evidence>
<sequence length="89" mass="9983">MKIVCIHSQPPQLARKGALDTLHRHKSVKKRTQQQIKTAKTTAPRIPAWCPHHGTNLAALRLTAQIRQDAVLSKSYGYGYNPNTLNPFV</sequence>
<reference evidence="1 2" key="1">
    <citation type="journal article" date="2016" name="Mol. Biol. Evol.">
        <title>Comparative Genomics of Early-Diverging Mushroom-Forming Fungi Provides Insights into the Origins of Lignocellulose Decay Capabilities.</title>
        <authorList>
            <person name="Nagy L.G."/>
            <person name="Riley R."/>
            <person name="Tritt A."/>
            <person name="Adam C."/>
            <person name="Daum C."/>
            <person name="Floudas D."/>
            <person name="Sun H."/>
            <person name="Yadav J.S."/>
            <person name="Pangilinan J."/>
            <person name="Larsson K.H."/>
            <person name="Matsuura K."/>
            <person name="Barry K."/>
            <person name="Labutti K."/>
            <person name="Kuo R."/>
            <person name="Ohm R.A."/>
            <person name="Bhattacharya S.S."/>
            <person name="Shirouzu T."/>
            <person name="Yoshinaga Y."/>
            <person name="Martin F.M."/>
            <person name="Grigoriev I.V."/>
            <person name="Hibbett D.S."/>
        </authorList>
    </citation>
    <scope>NUCLEOTIDE SEQUENCE [LARGE SCALE GENOMIC DNA]</scope>
    <source>
        <strain evidence="1 2">L-15889</strain>
    </source>
</reference>